<dbReference type="InterPro" id="IPR014205">
    <property type="entry name" value="Spore_YtaF"/>
</dbReference>
<dbReference type="Pfam" id="PF02659">
    <property type="entry name" value="Mntp"/>
    <property type="match status" value="2"/>
</dbReference>
<keyword evidence="3 5" id="KW-1133">Transmembrane helix</keyword>
<keyword evidence="2 5" id="KW-0812">Transmembrane</keyword>
<proteinExistence type="predicted"/>
<feature type="transmembrane region" description="Helical" evidence="5">
    <location>
        <begin position="33"/>
        <end position="54"/>
    </location>
</feature>
<evidence type="ECO:0000256" key="5">
    <source>
        <dbReference type="SAM" id="Phobius"/>
    </source>
</evidence>
<evidence type="ECO:0000256" key="4">
    <source>
        <dbReference type="ARBA" id="ARBA00023136"/>
    </source>
</evidence>
<feature type="transmembrane region" description="Helical" evidence="5">
    <location>
        <begin position="171"/>
        <end position="190"/>
    </location>
</feature>
<keyword evidence="7" id="KW-1185">Reference proteome</keyword>
<dbReference type="PANTHER" id="PTHR35529:SF2">
    <property type="entry name" value="SPORULATION PROTEIN YTAF-RELATED"/>
    <property type="match status" value="1"/>
</dbReference>
<dbReference type="STRING" id="373903.Hore_04880"/>
<keyword evidence="4 5" id="KW-0472">Membrane</keyword>
<dbReference type="AlphaFoldDB" id="B8D219"/>
<evidence type="ECO:0000256" key="1">
    <source>
        <dbReference type="ARBA" id="ARBA00022475"/>
    </source>
</evidence>
<feature type="transmembrane region" description="Helical" evidence="5">
    <location>
        <begin position="66"/>
        <end position="86"/>
    </location>
</feature>
<dbReference type="KEGG" id="hor:Hore_04880"/>
<evidence type="ECO:0000256" key="2">
    <source>
        <dbReference type="ARBA" id="ARBA00022692"/>
    </source>
</evidence>
<dbReference type="RefSeq" id="WP_012635434.1">
    <property type="nucleotide sequence ID" value="NC_011899.1"/>
</dbReference>
<organism evidence="6 7">
    <name type="scientific">Halothermothrix orenii (strain H 168 / OCM 544 / DSM 9562)</name>
    <dbReference type="NCBI Taxonomy" id="373903"/>
    <lineage>
        <taxon>Bacteria</taxon>
        <taxon>Bacillati</taxon>
        <taxon>Bacillota</taxon>
        <taxon>Clostridia</taxon>
        <taxon>Halanaerobiales</taxon>
        <taxon>Halothermotrichaceae</taxon>
        <taxon>Halothermothrix</taxon>
    </lineage>
</organism>
<protein>
    <submittedName>
        <fullName evidence="6">Sporulation protein YtaF</fullName>
    </submittedName>
</protein>
<gene>
    <name evidence="6" type="ordered locus">Hore_04880</name>
</gene>
<dbReference type="InterPro" id="IPR003810">
    <property type="entry name" value="Mntp/YtaF"/>
</dbReference>
<reference evidence="6 7" key="1">
    <citation type="journal article" date="2009" name="PLoS ONE">
        <title>Genome analysis of the anaerobic thermohalophilic bacterium Halothermothrix orenii.</title>
        <authorList>
            <person name="Mavromatis K."/>
            <person name="Ivanova N."/>
            <person name="Anderson I."/>
            <person name="Lykidis A."/>
            <person name="Hooper S.D."/>
            <person name="Sun H."/>
            <person name="Kunin V."/>
            <person name="Lapidus A."/>
            <person name="Hugenholtz P."/>
            <person name="Patel B."/>
            <person name="Kyrpides N.C."/>
        </authorList>
    </citation>
    <scope>NUCLEOTIDE SEQUENCE [LARGE SCALE GENOMIC DNA]</scope>
    <source>
        <strain evidence="7">H 168 / OCM 544 / DSM 9562</strain>
    </source>
</reference>
<feature type="transmembrane region" description="Helical" evidence="5">
    <location>
        <begin position="145"/>
        <end position="165"/>
    </location>
</feature>
<sequence>MEFWTVCILAIAISVDGFSVGLTYGLRKIKFDLIPLLINSVISALAVYITGTLGNSLAGLIEQEMAETLGGIMLIIVGGWLVYSNIIDYNRNNSSPKKLIHKDSEGAQLVWSLNLKPLGIIINILREPVKADFDNSGSINQFEALMLGLALALDAVGAGLGAGLAGFFKPYISLIIGVMTLLFSGVGFYLGSLLDGMLPGKLEVMPGLVIMFLGFLRFF</sequence>
<dbReference type="Proteomes" id="UP000000719">
    <property type="component" value="Chromosome"/>
</dbReference>
<evidence type="ECO:0000256" key="3">
    <source>
        <dbReference type="ARBA" id="ARBA00022989"/>
    </source>
</evidence>
<dbReference type="eggNOG" id="COG1971">
    <property type="taxonomic scope" value="Bacteria"/>
</dbReference>
<dbReference type="NCBIfam" id="TIGR02840">
    <property type="entry name" value="spore_YtaF"/>
    <property type="match status" value="1"/>
</dbReference>
<evidence type="ECO:0000313" key="7">
    <source>
        <dbReference type="Proteomes" id="UP000000719"/>
    </source>
</evidence>
<evidence type="ECO:0000313" key="6">
    <source>
        <dbReference type="EMBL" id="ACL69246.1"/>
    </source>
</evidence>
<accession>B8D219</accession>
<dbReference type="OrthoDB" id="1679205at2"/>
<name>B8D219_HALOH</name>
<dbReference type="HOGENOM" id="CLU_094526_0_0_9"/>
<dbReference type="PANTHER" id="PTHR35529">
    <property type="entry name" value="MANGANESE EFFLUX PUMP MNTP-RELATED"/>
    <property type="match status" value="1"/>
</dbReference>
<keyword evidence="1" id="KW-1003">Cell membrane</keyword>
<dbReference type="EMBL" id="CP001098">
    <property type="protein sequence ID" value="ACL69246.1"/>
    <property type="molecule type" value="Genomic_DNA"/>
</dbReference>